<keyword evidence="2" id="KW-1185">Reference proteome</keyword>
<proteinExistence type="predicted"/>
<name>A0A5R9PB66_9GAMM</name>
<evidence type="ECO:0000313" key="1">
    <source>
        <dbReference type="EMBL" id="TLX20771.1"/>
    </source>
</evidence>
<gene>
    <name evidence="1" type="ORF">E5S66_13295</name>
</gene>
<protein>
    <submittedName>
        <fullName evidence="1">Uncharacterized protein</fullName>
    </submittedName>
</protein>
<comment type="caution">
    <text evidence="1">The sequence shown here is derived from an EMBL/GenBank/DDBJ whole genome shotgun (WGS) entry which is preliminary data.</text>
</comment>
<reference evidence="1 2" key="1">
    <citation type="submission" date="2019-04" db="EMBL/GenBank/DDBJ databases">
        <authorList>
            <person name="Grouzdev D.S."/>
            <person name="Nazina T.N."/>
        </authorList>
    </citation>
    <scope>NUCLEOTIDE SEQUENCE [LARGE SCALE GENOMIC DNA]</scope>
    <source>
        <strain evidence="1 2">SHC 3-19</strain>
    </source>
</reference>
<evidence type="ECO:0000313" key="2">
    <source>
        <dbReference type="Proteomes" id="UP000308508"/>
    </source>
</evidence>
<sequence>MHPFPRKKSHLDSQGKTAAAAMALLDVIEERLHEKDAARRLREEIGLNWSMITAVQYLSGKEAIGAVARLPADWSHGGRTRKDVLHAIILAADAVNNARPDGQTLCASYLAKHLKGMDREALLAQVEERGAG</sequence>
<dbReference type="EMBL" id="SROY01000008">
    <property type="protein sequence ID" value="TLX20771.1"/>
    <property type="molecule type" value="Genomic_DNA"/>
</dbReference>
<dbReference type="AlphaFoldDB" id="A0A5R9PB66"/>
<accession>A0A5R9PB66</accession>
<dbReference type="Proteomes" id="UP000308508">
    <property type="component" value="Unassembled WGS sequence"/>
</dbReference>
<dbReference type="RefSeq" id="WP_138349990.1">
    <property type="nucleotide sequence ID" value="NZ_SROY01000008.1"/>
</dbReference>
<organism evidence="1 2">
    <name type="scientific">Thermomonas fusca</name>
    <dbReference type="NCBI Taxonomy" id="215690"/>
    <lineage>
        <taxon>Bacteria</taxon>
        <taxon>Pseudomonadati</taxon>
        <taxon>Pseudomonadota</taxon>
        <taxon>Gammaproteobacteria</taxon>
        <taxon>Lysobacterales</taxon>
        <taxon>Lysobacteraceae</taxon>
        <taxon>Thermomonas</taxon>
    </lineage>
</organism>